<dbReference type="PANTHER" id="PTHR11614">
    <property type="entry name" value="PHOSPHOLIPASE-RELATED"/>
    <property type="match status" value="1"/>
</dbReference>
<feature type="domain" description="Serine aminopeptidase S33" evidence="1">
    <location>
        <begin position="22"/>
        <end position="249"/>
    </location>
</feature>
<proteinExistence type="predicted"/>
<accession>A0A2H1FF52</accession>
<dbReference type="RefSeq" id="WP_157927380.1">
    <property type="nucleotide sequence ID" value="NZ_LT841358.1"/>
</dbReference>
<sequence length="286" mass="32724">MALLETSKGKINVIKYPSKTPSDKTVLCIHGFCCDARIFDYLGNVLANDGFDIYSIDLPGHGKSYGEKGDLDFDDCLESIHDVIAKLKGTSKLFILAHSMGCTYALWYAHIFKKSIDGLILFAPYVRIPGMKKRSEIEPSNIRFLYFLLRKMVTPKTRLLATKELPNFLKVGGPEIEQMLHDKSLNFQYTYRYIVNVLALRNTDISALSDVEVPMFILHGKNDRNVFSEVGVQFCNLAKSVDKKINVLDCDHWFNHCIFYSQDTNRYSEESRIQITNLVKDWISSH</sequence>
<dbReference type="InterPro" id="IPR029058">
    <property type="entry name" value="AB_hydrolase_fold"/>
</dbReference>
<dbReference type="InterPro" id="IPR051044">
    <property type="entry name" value="MAG_DAG_Lipase"/>
</dbReference>
<dbReference type="Pfam" id="PF12146">
    <property type="entry name" value="Hydrolase_4"/>
    <property type="match status" value="1"/>
</dbReference>
<protein>
    <submittedName>
        <fullName evidence="2">Putative alpha/beta hydrolase fold protein</fullName>
    </submittedName>
</protein>
<keyword evidence="2" id="KW-0378">Hydrolase</keyword>
<dbReference type="OrthoDB" id="7531at2157"/>
<dbReference type="EMBL" id="LT841358">
    <property type="protein sequence ID" value="SMH71402.1"/>
    <property type="molecule type" value="Genomic_DNA"/>
</dbReference>
<dbReference type="SUPFAM" id="SSF53474">
    <property type="entry name" value="alpha/beta-Hydrolases"/>
    <property type="match status" value="1"/>
</dbReference>
<gene>
    <name evidence="2" type="ORF">NCS_11209</name>
</gene>
<dbReference type="InterPro" id="IPR022742">
    <property type="entry name" value="Hydrolase_4"/>
</dbReference>
<evidence type="ECO:0000259" key="1">
    <source>
        <dbReference type="Pfam" id="PF12146"/>
    </source>
</evidence>
<keyword evidence="3" id="KW-1185">Reference proteome</keyword>
<dbReference type="GO" id="GO:0016787">
    <property type="term" value="F:hydrolase activity"/>
    <property type="evidence" value="ECO:0007669"/>
    <property type="project" value="UniProtKB-KW"/>
</dbReference>
<dbReference type="AlphaFoldDB" id="A0A2H1FF52"/>
<evidence type="ECO:0000313" key="3">
    <source>
        <dbReference type="Proteomes" id="UP000230607"/>
    </source>
</evidence>
<organism evidence="2 3">
    <name type="scientific">Candidatus Nitrosotalea okcheonensis</name>
    <dbReference type="NCBI Taxonomy" id="1903276"/>
    <lineage>
        <taxon>Archaea</taxon>
        <taxon>Nitrososphaerota</taxon>
        <taxon>Nitrososphaeria</taxon>
        <taxon>Nitrosotaleales</taxon>
        <taxon>Nitrosotaleaceae</taxon>
        <taxon>Nitrosotalea</taxon>
    </lineage>
</organism>
<dbReference type="Proteomes" id="UP000230607">
    <property type="component" value="Chromosome 1"/>
</dbReference>
<name>A0A2H1FF52_9ARCH</name>
<evidence type="ECO:0000313" key="2">
    <source>
        <dbReference type="EMBL" id="SMH71402.1"/>
    </source>
</evidence>
<reference evidence="3" key="1">
    <citation type="submission" date="2017-03" db="EMBL/GenBank/DDBJ databases">
        <authorList>
            <person name="Herbold C."/>
        </authorList>
    </citation>
    <scope>NUCLEOTIDE SEQUENCE [LARGE SCALE GENOMIC DNA]</scope>
</reference>
<dbReference type="Gene3D" id="3.40.50.1820">
    <property type="entry name" value="alpha/beta hydrolase"/>
    <property type="match status" value="1"/>
</dbReference>